<accession>A0A1L3EZW4</accession>
<dbReference type="PANTHER" id="PTHR30203:SF24">
    <property type="entry name" value="BLR4935 PROTEIN"/>
    <property type="match status" value="1"/>
</dbReference>
<organism evidence="1 2">
    <name type="scientific">Luteibacter rhizovicinus DSM 16549</name>
    <dbReference type="NCBI Taxonomy" id="1440763"/>
    <lineage>
        <taxon>Bacteria</taxon>
        <taxon>Pseudomonadati</taxon>
        <taxon>Pseudomonadota</taxon>
        <taxon>Gammaproteobacteria</taxon>
        <taxon>Lysobacterales</taxon>
        <taxon>Rhodanobacteraceae</taxon>
        <taxon>Luteibacter</taxon>
    </lineage>
</organism>
<evidence type="ECO:0000313" key="1">
    <source>
        <dbReference type="EMBL" id="APG06598.1"/>
    </source>
</evidence>
<gene>
    <name evidence="1" type="ORF">BJI69_16935</name>
</gene>
<dbReference type="KEGG" id="lrz:BJI69_16935"/>
<dbReference type="Proteomes" id="UP000182987">
    <property type="component" value="Chromosome"/>
</dbReference>
<evidence type="ECO:0000313" key="2">
    <source>
        <dbReference type="Proteomes" id="UP000182987"/>
    </source>
</evidence>
<keyword evidence="2" id="KW-1185">Reference proteome</keyword>
<dbReference type="STRING" id="1440763.BJI69_16935"/>
<dbReference type="SUPFAM" id="SSF56954">
    <property type="entry name" value="Outer membrane efflux proteins (OEP)"/>
    <property type="match status" value="1"/>
</dbReference>
<dbReference type="PANTHER" id="PTHR30203">
    <property type="entry name" value="OUTER MEMBRANE CATION EFFLUX PROTEIN"/>
    <property type="match status" value="1"/>
</dbReference>
<dbReference type="InterPro" id="IPR010131">
    <property type="entry name" value="MdtP/NodT-like"/>
</dbReference>
<proteinExistence type="predicted"/>
<sequence length="383" mass="40959">MLRLRDSSPQVEAADATVEAARARSRAAALPLYNPSLAVEGENADVDRRTIGVSLPLDLSGKRRSRIVESDAAVRTAQAQRELQWRDVASRWLKAWTSATWTARQSALGRRRVALMQRFDELAARRLSVGDIATSERDLAALALADAHIRQATLAGQEASSLGLLAALGQGTSLPAPIDGMPPPAGIAVPRRVDERPGMRLATAEQARAQAAIAVADRARRPDPTLSLTGGRVRSGARTDQVVGIAVSMPLPIANNGRADVAAAMADADAATAAQRTARMEADAALEQARLTYESLRLVSEGLRDSRVDGADGFDARADGLERLWQASELSTPDYLVQLNQSLDTAQSGLALQMQLWLAWFDYLAAAGRLDDWIDGSLGESGR</sequence>
<dbReference type="EMBL" id="CP017480">
    <property type="protein sequence ID" value="APG06598.1"/>
    <property type="molecule type" value="Genomic_DNA"/>
</dbReference>
<dbReference type="AlphaFoldDB" id="A0A1L3EZW4"/>
<dbReference type="Gene3D" id="1.20.1600.10">
    <property type="entry name" value="Outer membrane efflux proteins (OEP)"/>
    <property type="match status" value="1"/>
</dbReference>
<name>A0A1L3EZW4_9GAMM</name>
<reference evidence="2" key="1">
    <citation type="submission" date="2016-09" db="EMBL/GenBank/DDBJ databases">
        <authorList>
            <person name="Lysoe E."/>
        </authorList>
    </citation>
    <scope>NUCLEOTIDE SEQUENCE [LARGE SCALE GENOMIC DNA]</scope>
    <source>
        <strain evidence="2">LJ96T</strain>
    </source>
</reference>
<dbReference type="GO" id="GO:0015562">
    <property type="term" value="F:efflux transmembrane transporter activity"/>
    <property type="evidence" value="ECO:0007669"/>
    <property type="project" value="InterPro"/>
</dbReference>
<protein>
    <submittedName>
        <fullName evidence="1">Transporter</fullName>
    </submittedName>
</protein>